<organism evidence="1 2">
    <name type="scientific">Punica granatum</name>
    <name type="common">Pomegranate</name>
    <dbReference type="NCBI Taxonomy" id="22663"/>
    <lineage>
        <taxon>Eukaryota</taxon>
        <taxon>Viridiplantae</taxon>
        <taxon>Streptophyta</taxon>
        <taxon>Embryophyta</taxon>
        <taxon>Tracheophyta</taxon>
        <taxon>Spermatophyta</taxon>
        <taxon>Magnoliopsida</taxon>
        <taxon>eudicotyledons</taxon>
        <taxon>Gunneridae</taxon>
        <taxon>Pentapetalae</taxon>
        <taxon>rosids</taxon>
        <taxon>malvids</taxon>
        <taxon>Myrtales</taxon>
        <taxon>Lythraceae</taxon>
        <taxon>Punica</taxon>
    </lineage>
</organism>
<protein>
    <submittedName>
        <fullName evidence="1">Uncharacterized protein</fullName>
    </submittedName>
</protein>
<dbReference type="Proteomes" id="UP000233551">
    <property type="component" value="Unassembled WGS sequence"/>
</dbReference>
<comment type="caution">
    <text evidence="1">The sequence shown here is derived from an EMBL/GenBank/DDBJ whole genome shotgun (WGS) entry which is preliminary data.</text>
</comment>
<reference evidence="1 2" key="1">
    <citation type="submission" date="2017-11" db="EMBL/GenBank/DDBJ databases">
        <title>De-novo sequencing of pomegranate (Punica granatum L.) genome.</title>
        <authorList>
            <person name="Akparov Z."/>
            <person name="Amiraslanov A."/>
            <person name="Hajiyeva S."/>
            <person name="Abbasov M."/>
            <person name="Kaur K."/>
            <person name="Hamwieh A."/>
            <person name="Solovyev V."/>
            <person name="Salamov A."/>
            <person name="Braich B."/>
            <person name="Kosarev P."/>
            <person name="Mahmoud A."/>
            <person name="Hajiyev E."/>
            <person name="Babayeva S."/>
            <person name="Izzatullayeva V."/>
            <person name="Mammadov A."/>
            <person name="Mammadov A."/>
            <person name="Sharifova S."/>
            <person name="Ojaghi J."/>
            <person name="Eynullazada K."/>
            <person name="Bayramov B."/>
            <person name="Abdulazimova A."/>
            <person name="Shahmuradov I."/>
        </authorList>
    </citation>
    <scope>NUCLEOTIDE SEQUENCE [LARGE SCALE GENOMIC DNA]</scope>
    <source>
        <strain evidence="2">cv. AG2017</strain>
        <tissue evidence="1">Leaf</tissue>
    </source>
</reference>
<keyword evidence="2" id="KW-1185">Reference proteome</keyword>
<sequence length="132" mass="14969">MELDRPNQALADPSGTREKTSRFGRLGWLLGKCSDTRLVVRKETALPEAPGGILLQGRWLPTPKRPPEVAVVVVWFQSYRVDLYSPVKITKNRARLGTDLTGQFSGRTSPRWLSMEFCYKVGGSRLLRDPRR</sequence>
<evidence type="ECO:0000313" key="1">
    <source>
        <dbReference type="EMBL" id="PKI61585.1"/>
    </source>
</evidence>
<evidence type="ECO:0000313" key="2">
    <source>
        <dbReference type="Proteomes" id="UP000233551"/>
    </source>
</evidence>
<dbReference type="AlphaFoldDB" id="A0A2I0JZ41"/>
<proteinExistence type="predicted"/>
<name>A0A2I0JZ41_PUNGR</name>
<dbReference type="EMBL" id="PGOL01001025">
    <property type="protein sequence ID" value="PKI61585.1"/>
    <property type="molecule type" value="Genomic_DNA"/>
</dbReference>
<gene>
    <name evidence="1" type="ORF">CRG98_018014</name>
</gene>
<accession>A0A2I0JZ41</accession>